<dbReference type="EMBL" id="WBVQ01000018">
    <property type="protein sequence ID" value="KAB2814955.1"/>
    <property type="molecule type" value="Genomic_DNA"/>
</dbReference>
<dbReference type="AlphaFoldDB" id="A0A6L3ZCQ9"/>
<gene>
    <name evidence="3" type="ORF">F8C82_14695</name>
</gene>
<keyword evidence="1" id="KW-0812">Transmembrane</keyword>
<evidence type="ECO:0000313" key="4">
    <source>
        <dbReference type="Proteomes" id="UP000484164"/>
    </source>
</evidence>
<dbReference type="RefSeq" id="WP_151694382.1">
    <property type="nucleotide sequence ID" value="NZ_BMGX01000001.1"/>
</dbReference>
<comment type="caution">
    <text evidence="3">The sequence shown here is derived from an EMBL/GenBank/DDBJ whole genome shotgun (WGS) entry which is preliminary data.</text>
</comment>
<feature type="chain" id="PRO_5026906103" evidence="2">
    <location>
        <begin position="19"/>
        <end position="80"/>
    </location>
</feature>
<feature type="transmembrane region" description="Helical" evidence="1">
    <location>
        <begin position="37"/>
        <end position="61"/>
    </location>
</feature>
<evidence type="ECO:0000256" key="2">
    <source>
        <dbReference type="SAM" id="SignalP"/>
    </source>
</evidence>
<evidence type="ECO:0000313" key="3">
    <source>
        <dbReference type="EMBL" id="KAB2814955.1"/>
    </source>
</evidence>
<accession>A0A6L3ZCQ9</accession>
<protein>
    <submittedName>
        <fullName evidence="3">Uncharacterized protein</fullName>
    </submittedName>
</protein>
<keyword evidence="2" id="KW-0732">Signal</keyword>
<sequence length="80" mass="8744">MKKSILAIASIAVLLASATQCSKSPEAAYTVSTWVETIGGFIFQNLSLVIPFVTGVLLATFRDFLKFSALFKSKTNHEHH</sequence>
<name>A0A6L3ZCQ9_9FLAO</name>
<dbReference type="Proteomes" id="UP000484164">
    <property type="component" value="Unassembled WGS sequence"/>
</dbReference>
<reference evidence="3 4" key="1">
    <citation type="submission" date="2019-10" db="EMBL/GenBank/DDBJ databases">
        <title>Genome sequence of Phaeocystidibacter marisrubri JCM30614 (type strain).</title>
        <authorList>
            <person name="Bowman J.P."/>
        </authorList>
    </citation>
    <scope>NUCLEOTIDE SEQUENCE [LARGE SCALE GENOMIC DNA]</scope>
    <source>
        <strain evidence="3 4">JCM 30614</strain>
    </source>
</reference>
<proteinExistence type="predicted"/>
<keyword evidence="1" id="KW-1133">Transmembrane helix</keyword>
<feature type="signal peptide" evidence="2">
    <location>
        <begin position="1"/>
        <end position="18"/>
    </location>
</feature>
<keyword evidence="4" id="KW-1185">Reference proteome</keyword>
<organism evidence="3 4">
    <name type="scientific">Phaeocystidibacter marisrubri</name>
    <dbReference type="NCBI Taxonomy" id="1577780"/>
    <lineage>
        <taxon>Bacteria</taxon>
        <taxon>Pseudomonadati</taxon>
        <taxon>Bacteroidota</taxon>
        <taxon>Flavobacteriia</taxon>
        <taxon>Flavobacteriales</taxon>
        <taxon>Phaeocystidibacteraceae</taxon>
        <taxon>Phaeocystidibacter</taxon>
    </lineage>
</organism>
<evidence type="ECO:0000256" key="1">
    <source>
        <dbReference type="SAM" id="Phobius"/>
    </source>
</evidence>
<keyword evidence="1" id="KW-0472">Membrane</keyword>